<protein>
    <recommendedName>
        <fullName evidence="3">exodeoxyribonuclease III</fullName>
        <ecNumber evidence="3">3.1.11.2</ecNumber>
    </recommendedName>
</protein>
<evidence type="ECO:0000256" key="3">
    <source>
        <dbReference type="ARBA" id="ARBA00012115"/>
    </source>
</evidence>
<feature type="binding site" evidence="9">
    <location>
        <position position="11"/>
    </location>
    <ligand>
        <name>Mg(2+)</name>
        <dbReference type="ChEBI" id="CHEBI:18420"/>
        <label>1</label>
    </ligand>
</feature>
<dbReference type="Pfam" id="PF13966">
    <property type="entry name" value="zf-RVT"/>
    <property type="match status" value="1"/>
</dbReference>
<evidence type="ECO:0000313" key="13">
    <source>
        <dbReference type="Proteomes" id="UP001221898"/>
    </source>
</evidence>
<dbReference type="PANTHER" id="PTHR22748:SF6">
    <property type="entry name" value="DNA-(APURINIC OR APYRIMIDINIC SITE) ENDONUCLEASE"/>
    <property type="match status" value="1"/>
</dbReference>
<keyword evidence="4 9" id="KW-0479">Metal-binding</keyword>
<reference evidence="12" key="1">
    <citation type="journal article" date="2023" name="Science">
        <title>Genome structures resolve the early diversification of teleost fishes.</title>
        <authorList>
            <person name="Parey E."/>
            <person name="Louis A."/>
            <person name="Montfort J."/>
            <person name="Bouchez O."/>
            <person name="Roques C."/>
            <person name="Iampietro C."/>
            <person name="Lluch J."/>
            <person name="Castinel A."/>
            <person name="Donnadieu C."/>
            <person name="Desvignes T."/>
            <person name="Floi Bucao C."/>
            <person name="Jouanno E."/>
            <person name="Wen M."/>
            <person name="Mejri S."/>
            <person name="Dirks R."/>
            <person name="Jansen H."/>
            <person name="Henkel C."/>
            <person name="Chen W.J."/>
            <person name="Zahm M."/>
            <person name="Cabau C."/>
            <person name="Klopp C."/>
            <person name="Thompson A.W."/>
            <person name="Robinson-Rechavi M."/>
            <person name="Braasch I."/>
            <person name="Lecointre G."/>
            <person name="Bobe J."/>
            <person name="Postlethwait J.H."/>
            <person name="Berthelot C."/>
            <person name="Roest Crollius H."/>
            <person name="Guiguen Y."/>
        </authorList>
    </citation>
    <scope>NUCLEOTIDE SEQUENCE</scope>
    <source>
        <strain evidence="12">NC1722</strain>
    </source>
</reference>
<keyword evidence="13" id="KW-1185">Reference proteome</keyword>
<dbReference type="CDD" id="cd09076">
    <property type="entry name" value="L1-EN"/>
    <property type="match status" value="1"/>
</dbReference>
<sequence length="722" mass="80367">MQEHISVATLNVRSLRSELRAQSVLTFLEGVSADIICLQECGLPFRSSYGEWERKWPHGPSLWSGSEENPADGVAILVRNRGVEVVGSTVVCCGRALLVSLSFHGVLFHLLNVYCPQKQARWELLQVLREHLDKTSTFLRDMAGDCRMVDVFRSLHPGREGFTWASADGSRASRIDFLFARGFVGVSASLAPVYFSDHSLLLCSLAVGPGVSVGRGAWRLNCSLLESQVVREAFRAQYAHWQTLQGLYGSRAEWWEEVKGRVKGFFVVVGKERRAKERRVWAGLQRRLNRYFSLLHGGFDFRAEVEEVKREMAAIAARRSQSIIFRSKEREVDEGETCSRSFLKRTVGGGGSLEADLNLNDVTDALQSFKKGKAPGLDGLPLEFYLTFWDVVGPDLTFVFGEFDGVGRLPDSFRTGVVTLIFKKEPLAQVLRRDAWISGLGIPGCGGMEARCILSMDDVTVCCTDATSVGRVLDRTEWFGRASEARLNRDKTTLMVYGRWTETDLQDLPLTVTADNVRILGGREPTCPVRGLALGQAEEVWKAVAHPDLLNRHRDLAWLVAHGVLPVRAVMHARRLAQTAKCPRAGCGGEETVFHALWDCRVAQELWRAAQPLMGQFWGPGRGPDCGTTLYGGGRASRGASRWRAAWLATYCCVEALWTARTLLVLEHKELSPQAIWRLASSHVKCYMERDGRRCGKEAARARWGCAAWTLMGMGKEALIIG</sequence>
<dbReference type="EMBL" id="JAINUG010001328">
    <property type="protein sequence ID" value="KAJ8357899.1"/>
    <property type="molecule type" value="Genomic_DNA"/>
</dbReference>
<keyword evidence="7 9" id="KW-0460">Magnesium</keyword>
<dbReference type="GO" id="GO:0003906">
    <property type="term" value="F:DNA-(apurinic or apyrimidinic site) endonuclease activity"/>
    <property type="evidence" value="ECO:0007669"/>
    <property type="project" value="TreeGrafter"/>
</dbReference>
<dbReference type="GO" id="GO:0005634">
    <property type="term" value="C:nucleus"/>
    <property type="evidence" value="ECO:0007669"/>
    <property type="project" value="TreeGrafter"/>
</dbReference>
<evidence type="ECO:0000256" key="8">
    <source>
        <dbReference type="ARBA" id="ARBA00023204"/>
    </source>
</evidence>
<keyword evidence="5" id="KW-0227">DNA damage</keyword>
<dbReference type="Gene3D" id="3.60.10.10">
    <property type="entry name" value="Endonuclease/exonuclease/phosphatase"/>
    <property type="match status" value="1"/>
</dbReference>
<comment type="similarity">
    <text evidence="2">Belongs to the DNA repair enzymes AP/ExoA family.</text>
</comment>
<dbReference type="InterPro" id="IPR005135">
    <property type="entry name" value="Endo/exonuclease/phosphatase"/>
</dbReference>
<keyword evidence="6" id="KW-0378">Hydrolase</keyword>
<evidence type="ECO:0000313" key="12">
    <source>
        <dbReference type="EMBL" id="KAJ8357899.1"/>
    </source>
</evidence>
<dbReference type="PANTHER" id="PTHR22748">
    <property type="entry name" value="AP ENDONUCLEASE"/>
    <property type="match status" value="1"/>
</dbReference>
<comment type="cofactor">
    <cofactor evidence="9">
        <name>Mg(2+)</name>
        <dbReference type="ChEBI" id="CHEBI:18420"/>
    </cofactor>
    <cofactor evidence="9">
        <name>Mn(2+)</name>
        <dbReference type="ChEBI" id="CHEBI:29035"/>
    </cofactor>
    <text evidence="9">Probably binds two magnesium or manganese ions per subunit.</text>
</comment>
<gene>
    <name evidence="12" type="ORF">AAFF_G00056570</name>
</gene>
<dbReference type="GO" id="GO:0046872">
    <property type="term" value="F:metal ion binding"/>
    <property type="evidence" value="ECO:0007669"/>
    <property type="project" value="UniProtKB-KW"/>
</dbReference>
<name>A0AAD7R1Q2_9TELE</name>
<evidence type="ECO:0000256" key="5">
    <source>
        <dbReference type="ARBA" id="ARBA00022763"/>
    </source>
</evidence>
<dbReference type="GO" id="GO:0008311">
    <property type="term" value="F:double-stranded DNA 3'-5' DNA exonuclease activity"/>
    <property type="evidence" value="ECO:0007669"/>
    <property type="project" value="UniProtKB-EC"/>
</dbReference>
<organism evidence="12 13">
    <name type="scientific">Aldrovandia affinis</name>
    <dbReference type="NCBI Taxonomy" id="143900"/>
    <lineage>
        <taxon>Eukaryota</taxon>
        <taxon>Metazoa</taxon>
        <taxon>Chordata</taxon>
        <taxon>Craniata</taxon>
        <taxon>Vertebrata</taxon>
        <taxon>Euteleostomi</taxon>
        <taxon>Actinopterygii</taxon>
        <taxon>Neopterygii</taxon>
        <taxon>Teleostei</taxon>
        <taxon>Notacanthiformes</taxon>
        <taxon>Halosauridae</taxon>
        <taxon>Aldrovandia</taxon>
    </lineage>
</organism>
<accession>A0AAD7R1Q2</accession>
<dbReference type="EC" id="3.1.11.2" evidence="3"/>
<dbReference type="Pfam" id="PF03372">
    <property type="entry name" value="Exo_endo_phos"/>
    <property type="match status" value="1"/>
</dbReference>
<dbReference type="InterPro" id="IPR004808">
    <property type="entry name" value="AP_endonuc_1"/>
</dbReference>
<comment type="catalytic activity">
    <reaction evidence="1">
        <text>Exonucleolytic cleavage in the 3'- to 5'-direction to yield nucleoside 5'-phosphates.</text>
        <dbReference type="EC" id="3.1.11.2"/>
    </reaction>
</comment>
<feature type="domain" description="Endonuclease/exonuclease/phosphatase" evidence="10">
    <location>
        <begin position="8"/>
        <end position="135"/>
    </location>
</feature>
<comment type="caution">
    <text evidence="12">The sequence shown here is derived from an EMBL/GenBank/DDBJ whole genome shotgun (WGS) entry which is preliminary data.</text>
</comment>
<evidence type="ECO:0000256" key="2">
    <source>
        <dbReference type="ARBA" id="ARBA00007092"/>
    </source>
</evidence>
<keyword evidence="8" id="KW-0234">DNA repair</keyword>
<evidence type="ECO:0000259" key="11">
    <source>
        <dbReference type="Pfam" id="PF13966"/>
    </source>
</evidence>
<evidence type="ECO:0000259" key="10">
    <source>
        <dbReference type="Pfam" id="PF03372"/>
    </source>
</evidence>
<dbReference type="InterPro" id="IPR036691">
    <property type="entry name" value="Endo/exonu/phosph_ase_sf"/>
</dbReference>
<evidence type="ECO:0000256" key="9">
    <source>
        <dbReference type="PIRSR" id="PIRSR604808-2"/>
    </source>
</evidence>
<dbReference type="SUPFAM" id="SSF56219">
    <property type="entry name" value="DNase I-like"/>
    <property type="match status" value="1"/>
</dbReference>
<feature type="domain" description="Reverse transcriptase zinc-binding" evidence="11">
    <location>
        <begin position="539"/>
        <end position="607"/>
    </location>
</feature>
<evidence type="ECO:0000256" key="7">
    <source>
        <dbReference type="ARBA" id="ARBA00022842"/>
    </source>
</evidence>
<dbReference type="Proteomes" id="UP001221898">
    <property type="component" value="Unassembled WGS sequence"/>
</dbReference>
<proteinExistence type="inferred from homology"/>
<dbReference type="GO" id="GO:0006284">
    <property type="term" value="P:base-excision repair"/>
    <property type="evidence" value="ECO:0007669"/>
    <property type="project" value="TreeGrafter"/>
</dbReference>
<evidence type="ECO:0000256" key="6">
    <source>
        <dbReference type="ARBA" id="ARBA00022801"/>
    </source>
</evidence>
<keyword evidence="9" id="KW-0464">Manganese</keyword>
<evidence type="ECO:0000256" key="4">
    <source>
        <dbReference type="ARBA" id="ARBA00022723"/>
    </source>
</evidence>
<evidence type="ECO:0000256" key="1">
    <source>
        <dbReference type="ARBA" id="ARBA00000493"/>
    </source>
</evidence>
<dbReference type="GO" id="GO:0008081">
    <property type="term" value="F:phosphoric diester hydrolase activity"/>
    <property type="evidence" value="ECO:0007669"/>
    <property type="project" value="TreeGrafter"/>
</dbReference>
<feature type="binding site" evidence="9">
    <location>
        <position position="40"/>
    </location>
    <ligand>
        <name>Mg(2+)</name>
        <dbReference type="ChEBI" id="CHEBI:18420"/>
        <label>1</label>
    </ligand>
</feature>
<dbReference type="InterPro" id="IPR026960">
    <property type="entry name" value="RVT-Znf"/>
</dbReference>
<dbReference type="AlphaFoldDB" id="A0AAD7R1Q2"/>